<evidence type="ECO:0000313" key="3">
    <source>
        <dbReference type="Proteomes" id="UP000267081"/>
    </source>
</evidence>
<evidence type="ECO:0000313" key="2">
    <source>
        <dbReference type="EMBL" id="RSD17170.1"/>
    </source>
</evidence>
<organism evidence="2 3">
    <name type="scientific">Amycolatopsis eburnea</name>
    <dbReference type="NCBI Taxonomy" id="2267691"/>
    <lineage>
        <taxon>Bacteria</taxon>
        <taxon>Bacillati</taxon>
        <taxon>Actinomycetota</taxon>
        <taxon>Actinomycetes</taxon>
        <taxon>Pseudonocardiales</taxon>
        <taxon>Pseudonocardiaceae</taxon>
        <taxon>Amycolatopsis</taxon>
    </lineage>
</organism>
<dbReference type="OrthoDB" id="3638793at2"/>
<accession>A0A3R9DIY7</accession>
<name>A0A3R9DIY7_9PSEU</name>
<protein>
    <submittedName>
        <fullName evidence="2">Uncharacterized protein</fullName>
    </submittedName>
</protein>
<dbReference type="AlphaFoldDB" id="A0A3R9DIY7"/>
<dbReference type="EMBL" id="RSEC01000046">
    <property type="protein sequence ID" value="RSD17170.1"/>
    <property type="molecule type" value="Genomic_DNA"/>
</dbReference>
<gene>
    <name evidence="2" type="ORF">EIY87_20525</name>
</gene>
<reference evidence="2 3" key="1">
    <citation type="submission" date="2018-12" db="EMBL/GenBank/DDBJ databases">
        <title>Amycolatopsis eburnea sp. nov. actinomycete associate with arbuscular mycorrhiza fungal spore.</title>
        <authorList>
            <person name="Lumyong S."/>
            <person name="Chaiya L."/>
        </authorList>
    </citation>
    <scope>NUCLEOTIDE SEQUENCE [LARGE SCALE GENOMIC DNA]</scope>
    <source>
        <strain evidence="2 3">GLM-1</strain>
    </source>
</reference>
<keyword evidence="3" id="KW-1185">Reference proteome</keyword>
<feature type="compositionally biased region" description="Basic and acidic residues" evidence="1">
    <location>
        <begin position="42"/>
        <end position="54"/>
    </location>
</feature>
<comment type="caution">
    <text evidence="2">The sequence shown here is derived from an EMBL/GenBank/DDBJ whole genome shotgun (WGS) entry which is preliminary data.</text>
</comment>
<proteinExistence type="predicted"/>
<dbReference type="RefSeq" id="WP_125310568.1">
    <property type="nucleotide sequence ID" value="NZ_RSEC01000046.1"/>
</dbReference>
<feature type="compositionally biased region" description="Basic and acidic residues" evidence="1">
    <location>
        <begin position="92"/>
        <end position="101"/>
    </location>
</feature>
<evidence type="ECO:0000256" key="1">
    <source>
        <dbReference type="SAM" id="MobiDB-lite"/>
    </source>
</evidence>
<sequence length="101" mass="11100">MPDTARETAARAGFAELICADPDWVRAEFDAMVAANFRTPPPRREPAPRPDSSGHRTSSRGHRDAGRRTPPTIPVPPCPRRERSPPRPASDTGKEAHLKGR</sequence>
<dbReference type="Proteomes" id="UP000267081">
    <property type="component" value="Unassembled WGS sequence"/>
</dbReference>
<feature type="region of interest" description="Disordered" evidence="1">
    <location>
        <begin position="36"/>
        <end position="101"/>
    </location>
</feature>